<evidence type="ECO:0000256" key="1">
    <source>
        <dbReference type="SAM" id="Phobius"/>
    </source>
</evidence>
<feature type="transmembrane region" description="Helical" evidence="1">
    <location>
        <begin position="20"/>
        <end position="39"/>
    </location>
</feature>
<protein>
    <recommendedName>
        <fullName evidence="4">Acetoin ABC transporter permease</fullName>
    </recommendedName>
</protein>
<dbReference type="AlphaFoldDB" id="A0A0R2NFS4"/>
<feature type="transmembrane region" description="Helical" evidence="1">
    <location>
        <begin position="220"/>
        <end position="241"/>
    </location>
</feature>
<feature type="transmembrane region" description="Helical" evidence="1">
    <location>
        <begin position="297"/>
        <end position="320"/>
    </location>
</feature>
<reference evidence="2 3" key="1">
    <citation type="journal article" date="2015" name="Genome Announc.">
        <title>Expanding the biotechnology potential of lactobacilli through comparative genomics of 213 strains and associated genera.</title>
        <authorList>
            <person name="Sun Z."/>
            <person name="Harris H.M."/>
            <person name="McCann A."/>
            <person name="Guo C."/>
            <person name="Argimon S."/>
            <person name="Zhang W."/>
            <person name="Yang X."/>
            <person name="Jeffery I.B."/>
            <person name="Cooney J.C."/>
            <person name="Kagawa T.F."/>
            <person name="Liu W."/>
            <person name="Song Y."/>
            <person name="Salvetti E."/>
            <person name="Wrobel A."/>
            <person name="Rasinkangas P."/>
            <person name="Parkhill J."/>
            <person name="Rea M.C."/>
            <person name="O'Sullivan O."/>
            <person name="Ritari J."/>
            <person name="Douillard F.P."/>
            <person name="Paul Ross R."/>
            <person name="Yang R."/>
            <person name="Briner A.E."/>
            <person name="Felis G.E."/>
            <person name="de Vos W.M."/>
            <person name="Barrangou R."/>
            <person name="Klaenhammer T.R."/>
            <person name="Caufield P.W."/>
            <person name="Cui Y."/>
            <person name="Zhang H."/>
            <person name="O'Toole P.W."/>
        </authorList>
    </citation>
    <scope>NUCLEOTIDE SEQUENCE [LARGE SCALE GENOMIC DNA]</scope>
    <source>
        <strain evidence="2 3">DSM 21115</strain>
    </source>
</reference>
<sequence>MEEMTKQTLRGILWRRYRWLLIVAVFVLAFTGVRVALNIQQEPSLYLSPGAFSIADESVSMLFVTFVVTVVVGLTLFLSDNATGFSEYLLSLPIARRQIYRQKLALALATIIGGYVLMQGLFIAVLQTRFHSHRNWFDWSATGYFALYQIAWWTVVLLVALTFSIWVGHLVASIFGALIFFGSTLYGYDALINVVSGIAHVHYGQVDFFTNLNPTTAGGVIGHLLICAVIIVGLYLANQWAYEHLSLENLGEFLLIPRLRPVVLWSTMVYLALAVSGSQFGWSILTILTGHDYSDAPVLGALVMAVVVAYLTWGLGRWLLYRPDRFYRVWGLHKLA</sequence>
<accession>A0A0R2NFS4</accession>
<feature type="transmembrane region" description="Helical" evidence="1">
    <location>
        <begin position="174"/>
        <end position="200"/>
    </location>
</feature>
<evidence type="ECO:0000313" key="2">
    <source>
        <dbReference type="EMBL" id="KRO24681.1"/>
    </source>
</evidence>
<dbReference type="EMBL" id="AYGX02000162">
    <property type="protein sequence ID" value="KRO24681.1"/>
    <property type="molecule type" value="Genomic_DNA"/>
</dbReference>
<evidence type="ECO:0008006" key="4">
    <source>
        <dbReference type="Google" id="ProtNLM"/>
    </source>
</evidence>
<keyword evidence="1" id="KW-0472">Membrane</keyword>
<keyword evidence="1" id="KW-1133">Transmembrane helix</keyword>
<feature type="transmembrane region" description="Helical" evidence="1">
    <location>
        <begin position="59"/>
        <end position="78"/>
    </location>
</feature>
<feature type="transmembrane region" description="Helical" evidence="1">
    <location>
        <begin position="104"/>
        <end position="126"/>
    </location>
</feature>
<feature type="transmembrane region" description="Helical" evidence="1">
    <location>
        <begin position="146"/>
        <end position="167"/>
    </location>
</feature>
<gene>
    <name evidence="2" type="ORF">DY78_GL001606</name>
</gene>
<dbReference type="Proteomes" id="UP000050920">
    <property type="component" value="Unassembled WGS sequence"/>
</dbReference>
<keyword evidence="1" id="KW-0812">Transmembrane</keyword>
<keyword evidence="3" id="KW-1185">Reference proteome</keyword>
<dbReference type="PANTHER" id="PTHR39177:SF1">
    <property type="entry name" value="ABC TRANSPORTER PERMEASE YTRC-RELATED"/>
    <property type="match status" value="1"/>
</dbReference>
<name>A0A0R2NFS4_9LACO</name>
<evidence type="ECO:0000313" key="3">
    <source>
        <dbReference type="Proteomes" id="UP000050920"/>
    </source>
</evidence>
<organism evidence="2 3">
    <name type="scientific">Lactiplantibacillus fabifermentans DSM 21115</name>
    <dbReference type="NCBI Taxonomy" id="1413187"/>
    <lineage>
        <taxon>Bacteria</taxon>
        <taxon>Bacillati</taxon>
        <taxon>Bacillota</taxon>
        <taxon>Bacilli</taxon>
        <taxon>Lactobacillales</taxon>
        <taxon>Lactobacillaceae</taxon>
        <taxon>Lactiplantibacillus</taxon>
    </lineage>
</organism>
<dbReference type="PANTHER" id="PTHR39177">
    <property type="entry name" value="ABC TRANSPORTER PERMEASE YTRC-RELATED"/>
    <property type="match status" value="1"/>
</dbReference>
<dbReference type="InterPro" id="IPR053046">
    <property type="entry name" value="ABC-5_transporter"/>
</dbReference>
<comment type="caution">
    <text evidence="2">The sequence shown here is derived from an EMBL/GenBank/DDBJ whole genome shotgun (WGS) entry which is preliminary data.</text>
</comment>
<proteinExistence type="predicted"/>
<feature type="transmembrane region" description="Helical" evidence="1">
    <location>
        <begin position="262"/>
        <end position="285"/>
    </location>
</feature>